<dbReference type="PANTHER" id="PTHR43065">
    <property type="entry name" value="SENSOR HISTIDINE KINASE"/>
    <property type="match status" value="1"/>
</dbReference>
<dbReference type="InterPro" id="IPR036890">
    <property type="entry name" value="HATPase_C_sf"/>
</dbReference>
<feature type="coiled-coil region" evidence="9">
    <location>
        <begin position="13"/>
        <end position="40"/>
    </location>
</feature>
<evidence type="ECO:0000313" key="12">
    <source>
        <dbReference type="Proteomes" id="UP000289437"/>
    </source>
</evidence>
<keyword evidence="8" id="KW-0902">Two-component regulatory system</keyword>
<keyword evidence="5" id="KW-0547">Nucleotide-binding</keyword>
<keyword evidence="4" id="KW-0808">Transferase</keyword>
<dbReference type="CDD" id="cd00082">
    <property type="entry name" value="HisKA"/>
    <property type="match status" value="1"/>
</dbReference>
<dbReference type="Pfam" id="PF02518">
    <property type="entry name" value="HATPase_c"/>
    <property type="match status" value="1"/>
</dbReference>
<evidence type="ECO:0000256" key="2">
    <source>
        <dbReference type="ARBA" id="ARBA00012438"/>
    </source>
</evidence>
<dbReference type="SUPFAM" id="SSF47384">
    <property type="entry name" value="Homodimeric domain of signal transducing histidine kinase"/>
    <property type="match status" value="1"/>
</dbReference>
<dbReference type="InterPro" id="IPR003661">
    <property type="entry name" value="HisK_dim/P_dom"/>
</dbReference>
<dbReference type="CDD" id="cd00075">
    <property type="entry name" value="HATPase"/>
    <property type="match status" value="1"/>
</dbReference>
<evidence type="ECO:0000256" key="6">
    <source>
        <dbReference type="ARBA" id="ARBA00022777"/>
    </source>
</evidence>
<feature type="domain" description="Histidine kinase" evidence="10">
    <location>
        <begin position="49"/>
        <end position="258"/>
    </location>
</feature>
<dbReference type="InterPro" id="IPR036097">
    <property type="entry name" value="HisK_dim/P_sf"/>
</dbReference>
<reference evidence="11 12" key="1">
    <citation type="submission" date="2018-11" db="EMBL/GenBank/DDBJ databases">
        <authorList>
            <person name="Mardanov A.V."/>
            <person name="Ravin N.V."/>
            <person name="Dedysh S.N."/>
        </authorList>
    </citation>
    <scope>NUCLEOTIDE SEQUENCE [LARGE SCALE GENOMIC DNA]</scope>
    <source>
        <strain evidence="11 12">AF10</strain>
    </source>
</reference>
<dbReference type="EC" id="2.7.13.3" evidence="2"/>
<dbReference type="AlphaFoldDB" id="A0A4Q0SUT3"/>
<evidence type="ECO:0000256" key="1">
    <source>
        <dbReference type="ARBA" id="ARBA00000085"/>
    </source>
</evidence>
<dbReference type="GO" id="GO:0000155">
    <property type="term" value="F:phosphorelay sensor kinase activity"/>
    <property type="evidence" value="ECO:0007669"/>
    <property type="project" value="InterPro"/>
</dbReference>
<dbReference type="EMBL" id="RDSM01000003">
    <property type="protein sequence ID" value="RXH54497.1"/>
    <property type="molecule type" value="Genomic_DNA"/>
</dbReference>
<keyword evidence="9" id="KW-0175">Coiled coil</keyword>
<dbReference type="Proteomes" id="UP000289437">
    <property type="component" value="Unassembled WGS sequence"/>
</dbReference>
<dbReference type="OrthoDB" id="9764522at2"/>
<evidence type="ECO:0000256" key="9">
    <source>
        <dbReference type="SAM" id="Coils"/>
    </source>
</evidence>
<dbReference type="InterPro" id="IPR004358">
    <property type="entry name" value="Sig_transdc_His_kin-like_C"/>
</dbReference>
<keyword evidence="7" id="KW-0067">ATP-binding</keyword>
<evidence type="ECO:0000256" key="4">
    <source>
        <dbReference type="ARBA" id="ARBA00022679"/>
    </source>
</evidence>
<dbReference type="SUPFAM" id="SSF55874">
    <property type="entry name" value="ATPase domain of HSP90 chaperone/DNA topoisomerase II/histidine kinase"/>
    <property type="match status" value="1"/>
</dbReference>
<gene>
    <name evidence="11" type="ORF">GRAN_3600</name>
</gene>
<dbReference type="RefSeq" id="WP_128914275.1">
    <property type="nucleotide sequence ID" value="NZ_RDSM01000003.1"/>
</dbReference>
<evidence type="ECO:0000256" key="8">
    <source>
        <dbReference type="ARBA" id="ARBA00023012"/>
    </source>
</evidence>
<evidence type="ECO:0000313" key="11">
    <source>
        <dbReference type="EMBL" id="RXH54497.1"/>
    </source>
</evidence>
<dbReference type="Gene3D" id="1.10.287.130">
    <property type="match status" value="1"/>
</dbReference>
<sequence length="259" mass="29159">MGTNTRPDLPTDIEALQEALQLSERQLVIATEALRKAEERAVAGRLALEVMHEVKNPLEALGHLTYLALQEADYPEKVRKYLLQAEEQMENLSHIARQTLGFSQQMEKPRPVDLVAVAEAAIRIHQRVIEEKRIHLVKDLREGAIAQVFTGEMLQVVSNLIVNALDALPAEGILRLRVRKRKNEVDFVIADNGHGIPAQHKEALFQPFFTTKTDKGTGLGLALSKRIIERHNGRIRVRSSIRPGKSGTAFKISLPLRWR</sequence>
<proteinExistence type="predicted"/>
<evidence type="ECO:0000256" key="7">
    <source>
        <dbReference type="ARBA" id="ARBA00022840"/>
    </source>
</evidence>
<dbReference type="PRINTS" id="PR00344">
    <property type="entry name" value="BCTRLSENSOR"/>
</dbReference>
<organism evidence="11 12">
    <name type="scientific">Granulicella sibirica</name>
    <dbReference type="NCBI Taxonomy" id="2479048"/>
    <lineage>
        <taxon>Bacteria</taxon>
        <taxon>Pseudomonadati</taxon>
        <taxon>Acidobacteriota</taxon>
        <taxon>Terriglobia</taxon>
        <taxon>Terriglobales</taxon>
        <taxon>Acidobacteriaceae</taxon>
        <taxon>Granulicella</taxon>
    </lineage>
</organism>
<dbReference type="PROSITE" id="PS50109">
    <property type="entry name" value="HIS_KIN"/>
    <property type="match status" value="1"/>
</dbReference>
<keyword evidence="6 11" id="KW-0418">Kinase</keyword>
<dbReference type="PANTHER" id="PTHR43065:SF10">
    <property type="entry name" value="PEROXIDE STRESS-ACTIVATED HISTIDINE KINASE MAK3"/>
    <property type="match status" value="1"/>
</dbReference>
<evidence type="ECO:0000256" key="5">
    <source>
        <dbReference type="ARBA" id="ARBA00022741"/>
    </source>
</evidence>
<dbReference type="GO" id="GO:0005524">
    <property type="term" value="F:ATP binding"/>
    <property type="evidence" value="ECO:0007669"/>
    <property type="project" value="UniProtKB-KW"/>
</dbReference>
<protein>
    <recommendedName>
        <fullName evidence="2">histidine kinase</fullName>
        <ecNumber evidence="2">2.7.13.3</ecNumber>
    </recommendedName>
</protein>
<keyword evidence="3" id="KW-0597">Phosphoprotein</keyword>
<evidence type="ECO:0000256" key="3">
    <source>
        <dbReference type="ARBA" id="ARBA00022553"/>
    </source>
</evidence>
<dbReference type="Gene3D" id="3.30.565.10">
    <property type="entry name" value="Histidine kinase-like ATPase, C-terminal domain"/>
    <property type="match status" value="1"/>
</dbReference>
<comment type="catalytic activity">
    <reaction evidence="1">
        <text>ATP + protein L-histidine = ADP + protein N-phospho-L-histidine.</text>
        <dbReference type="EC" id="2.7.13.3"/>
    </reaction>
</comment>
<evidence type="ECO:0000259" key="10">
    <source>
        <dbReference type="PROSITE" id="PS50109"/>
    </source>
</evidence>
<name>A0A4Q0SUT3_9BACT</name>
<dbReference type="SMART" id="SM00387">
    <property type="entry name" value="HATPase_c"/>
    <property type="match status" value="1"/>
</dbReference>
<comment type="caution">
    <text evidence="11">The sequence shown here is derived from an EMBL/GenBank/DDBJ whole genome shotgun (WGS) entry which is preliminary data.</text>
</comment>
<reference evidence="12" key="2">
    <citation type="submission" date="2019-02" db="EMBL/GenBank/DDBJ databases">
        <title>Granulicella sibirica sp. nov., a psychrotolerant acidobacterium isolated from an organic soil layer in forested tundra, West Siberia.</title>
        <authorList>
            <person name="Oshkin I.Y."/>
            <person name="Kulichevskaya I.S."/>
            <person name="Rijpstra W.I.C."/>
            <person name="Sinninghe Damste J.S."/>
            <person name="Rakitin A.L."/>
            <person name="Ravin N.V."/>
            <person name="Dedysh S.N."/>
        </authorList>
    </citation>
    <scope>NUCLEOTIDE SEQUENCE [LARGE SCALE GENOMIC DNA]</scope>
    <source>
        <strain evidence="12">AF10</strain>
    </source>
</reference>
<dbReference type="InterPro" id="IPR005467">
    <property type="entry name" value="His_kinase_dom"/>
</dbReference>
<keyword evidence="12" id="KW-1185">Reference proteome</keyword>
<accession>A0A4Q0SUT3</accession>
<dbReference type="InterPro" id="IPR003594">
    <property type="entry name" value="HATPase_dom"/>
</dbReference>